<evidence type="ECO:0008006" key="6">
    <source>
        <dbReference type="Google" id="ProtNLM"/>
    </source>
</evidence>
<dbReference type="Pfam" id="PF20220">
    <property type="entry name" value="ABC_toxin_N"/>
    <property type="match status" value="1"/>
</dbReference>
<dbReference type="EMBL" id="CP077073">
    <property type="protein sequence ID" value="QXH33333.1"/>
    <property type="molecule type" value="Genomic_DNA"/>
</dbReference>
<evidence type="ECO:0000313" key="5">
    <source>
        <dbReference type="Proteomes" id="UP001047646"/>
    </source>
</evidence>
<name>A0ABX8M2P1_9PSED</name>
<feature type="domain" description="Tc toxin complex TcA C-terminal TcB-binding" evidence="1">
    <location>
        <begin position="1203"/>
        <end position="1512"/>
    </location>
</feature>
<evidence type="ECO:0000259" key="2">
    <source>
        <dbReference type="Pfam" id="PF18413"/>
    </source>
</evidence>
<dbReference type="Pfam" id="PF18276">
    <property type="entry name" value="TcA_TcB_BD"/>
    <property type="match status" value="1"/>
</dbReference>
<organism evidence="4 5">
    <name type="scientific">Pseudomonas muyukensis</name>
    <dbReference type="NCBI Taxonomy" id="2842357"/>
    <lineage>
        <taxon>Bacteria</taxon>
        <taxon>Pseudomonadati</taxon>
        <taxon>Pseudomonadota</taxon>
        <taxon>Gammaproteobacteria</taxon>
        <taxon>Pseudomonadales</taxon>
        <taxon>Pseudomonadaceae</taxon>
        <taxon>Pseudomonas</taxon>
    </lineage>
</organism>
<dbReference type="InterPro" id="IPR041079">
    <property type="entry name" value="Neuraminidase-like"/>
</dbReference>
<protein>
    <recommendedName>
        <fullName evidence="6">Insecticidal toxin complex protein TcaB2</fullName>
    </recommendedName>
</protein>
<evidence type="ECO:0000259" key="1">
    <source>
        <dbReference type="Pfam" id="PF18276"/>
    </source>
</evidence>
<feature type="domain" description="ABC toxin N-terminal" evidence="3">
    <location>
        <begin position="9"/>
        <end position="135"/>
    </location>
</feature>
<dbReference type="Proteomes" id="UP001047646">
    <property type="component" value="Chromosome"/>
</dbReference>
<dbReference type="RefSeq" id="WP_217847712.1">
    <property type="nucleotide sequence ID" value="NZ_CP077073.1"/>
</dbReference>
<dbReference type="Pfam" id="PF18413">
    <property type="entry name" value="Neuraminidase"/>
    <property type="match status" value="1"/>
</dbReference>
<evidence type="ECO:0000259" key="3">
    <source>
        <dbReference type="Pfam" id="PF20220"/>
    </source>
</evidence>
<dbReference type="InterPro" id="IPR040840">
    <property type="entry name" value="TcA_TcB_BD"/>
</dbReference>
<evidence type="ECO:0000313" key="4">
    <source>
        <dbReference type="EMBL" id="QXH33333.1"/>
    </source>
</evidence>
<feature type="domain" description="Neuraminidase-like" evidence="2">
    <location>
        <begin position="177"/>
        <end position="333"/>
    </location>
</feature>
<dbReference type="InterPro" id="IPR046839">
    <property type="entry name" value="ABC_toxin_N"/>
</dbReference>
<accession>A0ABX8M2P1</accession>
<reference evidence="4" key="1">
    <citation type="journal article" date="2021" name="Microorganisms">
        <title>The Ever-Expanding Pseudomonas Genus: Description of 43 New Species and Partition of the Pseudomonas putida Group.</title>
        <authorList>
            <person name="Girard L."/>
            <person name="Lood C."/>
            <person name="Hofte M."/>
            <person name="Vandamme P."/>
            <person name="Rokni-Zadeh H."/>
            <person name="van Noort V."/>
            <person name="Lavigne R."/>
            <person name="De Mot R."/>
        </authorList>
    </citation>
    <scope>NUCLEOTIDE SEQUENCE</scope>
    <source>
        <strain evidence="4">COW39</strain>
    </source>
</reference>
<keyword evidence="5" id="KW-1185">Reference proteome</keyword>
<gene>
    <name evidence="4" type="ORF">KSS95_14205</name>
</gene>
<proteinExistence type="predicted"/>
<sequence>MDTALRNLLNEQERDALRDLYMHHYMPDILGVSGLNMITPDHLDRYFKTDTQATSAVTTSFVAEAQACTVSHIHSIFDNIEPGYDTDFPAQLKVFWAQAMANFSVWAAYQLLEDYPENYLRYDLRLDATALFKQLLVDLGQGRLKDETIYSAVRTYLKGYEQQNSIRVLSGFIDYRGGYQDGDHYTGYTFANSDYYLLGSDTASPPRYSWRKAKVRLDQGSTHILPDAWSEWQDIKLPAGGTVLEARLLRFAGRLQLVWLQHDARVEVPVDASEEPPEDPLQDPAKFWRYPLKLQLIYWGLDEQWSAPEVLWAHDELVPVKQQNGEEVAPTFVAQLLATAVERVRGSDDQMLVALKFGVDVAMAAAKEVFTLQRDVLKRVIPTDTAFSAVARGKLFEYFFPGAAAGKRYLQRRLADAEYELKTVKRDPPLAEIDPRNPYLSLEAYLEQRGTKHWLSLRGRSSEVRTVQAPAWVYLSHVTALGNGNQLRVEVSTGPNNELWFSCAIATAPTGLTVVLKHAGLAADVVLDTFSASAYGWAQSSKPVKLTNPSQLATYTLEQIQDGAGFEFMVAGGTFTKLVNANNFITVHPQSDASVKMKLSTSGSKPWEGEVTLNGAAASAWIEHEWDSNQTEPLKVTWRPSADNNPEDDFSVTVVKHTDPTGAWVPYLESQGSGVDFLVFDKLGNSTNSLAVRLNSLQVTDLINRAEVSPQAVFAWEAQNLREPLYQPTLRGDTYLGWQRSDEDPALGYFDAYGLYLRELFFHVPQAIASRLQEEQRFAEARDWLGLIFNPQRRQPATEMAGVDYWGCAWLLLGNTEAPGLEHELVDPHVIALHAPIHYCKAVFLQYVQLLIDEGDLEFRQQTRASVKRAEDLYLRAKGLMGEAPDARTVSTWEPATLAQVLETGLDEAALLRHEQGLQPADLPKRLDTFLWVGAAAHPAFRLPINQQLLDVWQVLDHRQYNLRHFLSIDGNPMQLPLYDPVANPFDLLLARMGGAGGPSHLQGHRMLVPPYRFRTVVAKAQETVAALMQFGEQLRGFMEMEERTQLEALQFEHAAQIAGYVIGIQEQLHEQQAKTLEALEAQRSVVAVQRDHYRGLLEKGLSAQEIAAMTLTAHARLLSTTAGVMQSAGQALTAAPNVFGLANGGMNFGAALMALGYGGQIWAGAEDVAAGILRETAGYQRREQEWRLQLGLAEKNLQAIDKQQQAQKHATLAASRALLHSRQLLAQAQQLHQFYQNKSTSASLYGWLRAQASGWYATCFDVAVSLCNAAEACWQFETGRYDTRILRPVVWRADRYGLNAFGDLKMDLERLLQEWLMRNERQLEIRKDVSLQALLHAGLVCNEKGEAYDPEKDTLQSILTGKGELYFTLSEDLYNEDYPGHYQRRLHSVALSMPALVFPYQNMRVELRQSQSQLLTKADIEGVRYLSAKATSDPVSDRNVMLSLRPGQRTCHSTADRDTGMFNFDPGDERYFPYEGSGAVSTWHLRLPRHASQGELLASLTDIIVHVAYHALRGDSQFEQAVEDLLEAVPPRAAGDAAVY</sequence>